<organism evidence="2 3">
    <name type="scientific">Shewanella electrodiphila</name>
    <dbReference type="NCBI Taxonomy" id="934143"/>
    <lineage>
        <taxon>Bacteria</taxon>
        <taxon>Pseudomonadati</taxon>
        <taxon>Pseudomonadota</taxon>
        <taxon>Gammaproteobacteria</taxon>
        <taxon>Alteromonadales</taxon>
        <taxon>Shewanellaceae</taxon>
        <taxon>Shewanella</taxon>
    </lineage>
</organism>
<evidence type="ECO:0000313" key="2">
    <source>
        <dbReference type="EMBL" id="MCL1047946.1"/>
    </source>
</evidence>
<dbReference type="InterPro" id="IPR018637">
    <property type="entry name" value="DUF2059"/>
</dbReference>
<comment type="caution">
    <text evidence="2">The sequence shown here is derived from an EMBL/GenBank/DDBJ whole genome shotgun (WGS) entry which is preliminary data.</text>
</comment>
<sequence length="162" mass="18001">MLYISTRTTFIRLLLILTIGLSGLSIVQVSQASVTLQAQNSEKTALARQLINIDGSKQGYKQANQVGIELMRNNMPMAPDEFFIRLSENLNAYDYETSLTTLYAQVLSVDELNALVDLYSSPTGKSLASKMGILSERLAYQQNQIVETIVQQTMNEMGVLTQ</sequence>
<evidence type="ECO:0000259" key="1">
    <source>
        <dbReference type="Pfam" id="PF09832"/>
    </source>
</evidence>
<feature type="domain" description="DUF2059" evidence="1">
    <location>
        <begin position="98"/>
        <end position="151"/>
    </location>
</feature>
<dbReference type="EMBL" id="JAKIKU010000024">
    <property type="protein sequence ID" value="MCL1047946.1"/>
    <property type="molecule type" value="Genomic_DNA"/>
</dbReference>
<reference evidence="2 3" key="1">
    <citation type="submission" date="2022-01" db="EMBL/GenBank/DDBJ databases">
        <title>Whole genome-based taxonomy of the Shewanellaceae.</title>
        <authorList>
            <person name="Martin-Rodriguez A.J."/>
        </authorList>
    </citation>
    <scope>NUCLEOTIDE SEQUENCE [LARGE SCALE GENOMIC DNA]</scope>
    <source>
        <strain evidence="2 3">DSM 24955</strain>
    </source>
</reference>
<protein>
    <submittedName>
        <fullName evidence="2">DUF2059 domain-containing protein</fullName>
    </submittedName>
</protein>
<dbReference type="Proteomes" id="UP001202134">
    <property type="component" value="Unassembled WGS sequence"/>
</dbReference>
<keyword evidence="3" id="KW-1185">Reference proteome</keyword>
<dbReference type="RefSeq" id="WP_248957087.1">
    <property type="nucleotide sequence ID" value="NZ_JAKIKU010000024.1"/>
</dbReference>
<dbReference type="Pfam" id="PF09832">
    <property type="entry name" value="DUF2059"/>
    <property type="match status" value="1"/>
</dbReference>
<accession>A0ABT0KVV9</accession>
<proteinExistence type="predicted"/>
<gene>
    <name evidence="2" type="ORF">L2737_21845</name>
</gene>
<evidence type="ECO:0000313" key="3">
    <source>
        <dbReference type="Proteomes" id="UP001202134"/>
    </source>
</evidence>
<name>A0ABT0KVV9_9GAMM</name>